<accession>Q0RB57</accession>
<evidence type="ECO:0000256" key="9">
    <source>
        <dbReference type="SAM" id="MobiDB-lite"/>
    </source>
</evidence>
<dbReference type="STRING" id="326424.FRAAL6708"/>
<reference evidence="11 12" key="1">
    <citation type="journal article" date="2007" name="Genome Res.">
        <title>Genome characteristics of facultatively symbiotic Frankia sp. strains reflect host range and host plant biogeography.</title>
        <authorList>
            <person name="Normand P."/>
            <person name="Lapierre P."/>
            <person name="Tisa L.S."/>
            <person name="Gogarten J.P."/>
            <person name="Alloisio N."/>
            <person name="Bagnarol E."/>
            <person name="Bassi C.A."/>
            <person name="Berry A.M."/>
            <person name="Bickhart D.M."/>
            <person name="Choisne N."/>
            <person name="Couloux A."/>
            <person name="Cournoyer B."/>
            <person name="Cruveiller S."/>
            <person name="Daubin V."/>
            <person name="Demange N."/>
            <person name="Francino M.P."/>
            <person name="Goltsman E."/>
            <person name="Huang Y."/>
            <person name="Kopp O.R."/>
            <person name="Labarre L."/>
            <person name="Lapidus A."/>
            <person name="Lavire C."/>
            <person name="Marechal J."/>
            <person name="Martinez M."/>
            <person name="Mastronunzio J.E."/>
            <person name="Mullin B.C."/>
            <person name="Niemann J."/>
            <person name="Pujic P."/>
            <person name="Rawnsley T."/>
            <person name="Rouy Z."/>
            <person name="Schenowitz C."/>
            <person name="Sellstedt A."/>
            <person name="Tavares F."/>
            <person name="Tomkins J.P."/>
            <person name="Vallenet D."/>
            <person name="Valverde C."/>
            <person name="Wall L.G."/>
            <person name="Wang Y."/>
            <person name="Medigue C."/>
            <person name="Benson D.R."/>
        </authorList>
    </citation>
    <scope>NUCLEOTIDE SEQUENCE [LARGE SCALE GENOMIC DNA]</scope>
    <source>
        <strain evidence="12">DSM 45986 / CECT 9034 / ACN14a</strain>
    </source>
</reference>
<keyword evidence="6" id="KW-0418">Kinase</keyword>
<dbReference type="eggNOG" id="COG0801">
    <property type="taxonomic scope" value="Bacteria"/>
</dbReference>
<dbReference type="EMBL" id="CT573213">
    <property type="protein sequence ID" value="CAJ65331.1"/>
    <property type="molecule type" value="Genomic_DNA"/>
</dbReference>
<evidence type="ECO:0000256" key="6">
    <source>
        <dbReference type="ARBA" id="ARBA00022777"/>
    </source>
</evidence>
<dbReference type="Proteomes" id="UP000000657">
    <property type="component" value="Chromosome"/>
</dbReference>
<dbReference type="InterPro" id="IPR035907">
    <property type="entry name" value="Hppk_sf"/>
</dbReference>
<evidence type="ECO:0000256" key="3">
    <source>
        <dbReference type="ARBA" id="ARBA00013253"/>
    </source>
</evidence>
<dbReference type="KEGG" id="fal:FRAAL6708"/>
<keyword evidence="8" id="KW-0289">Folate biosynthesis</keyword>
<evidence type="ECO:0000256" key="5">
    <source>
        <dbReference type="ARBA" id="ARBA00022741"/>
    </source>
</evidence>
<organism evidence="11 12">
    <name type="scientific">Frankia alni (strain DSM 45986 / CECT 9034 / ACN14a)</name>
    <dbReference type="NCBI Taxonomy" id="326424"/>
    <lineage>
        <taxon>Bacteria</taxon>
        <taxon>Bacillati</taxon>
        <taxon>Actinomycetota</taxon>
        <taxon>Actinomycetes</taxon>
        <taxon>Frankiales</taxon>
        <taxon>Frankiaceae</taxon>
        <taxon>Frankia</taxon>
    </lineage>
</organism>
<evidence type="ECO:0000256" key="2">
    <source>
        <dbReference type="ARBA" id="ARBA00005051"/>
    </source>
</evidence>
<comment type="catalytic activity">
    <reaction evidence="1">
        <text>6-hydroxymethyl-7,8-dihydropterin + ATP = (7,8-dihydropterin-6-yl)methyl diphosphate + AMP + H(+)</text>
        <dbReference type="Rhea" id="RHEA:11412"/>
        <dbReference type="ChEBI" id="CHEBI:15378"/>
        <dbReference type="ChEBI" id="CHEBI:30616"/>
        <dbReference type="ChEBI" id="CHEBI:44841"/>
        <dbReference type="ChEBI" id="CHEBI:72950"/>
        <dbReference type="ChEBI" id="CHEBI:456215"/>
        <dbReference type="EC" id="2.7.6.3"/>
    </reaction>
</comment>
<name>Q0RB57_FRAAA</name>
<dbReference type="InterPro" id="IPR000550">
    <property type="entry name" value="Hppk"/>
</dbReference>
<keyword evidence="5" id="KW-0547">Nucleotide-binding</keyword>
<dbReference type="PANTHER" id="PTHR43071">
    <property type="entry name" value="2-AMINO-4-HYDROXY-6-HYDROXYMETHYLDIHYDROPTERIDINE PYROPHOSPHOKINASE"/>
    <property type="match status" value="1"/>
</dbReference>
<feature type="domain" description="7,8-dihydro-6-hydroxymethylpterin-pyrophosphokinase" evidence="10">
    <location>
        <begin position="98"/>
        <end position="109"/>
    </location>
</feature>
<keyword evidence="7" id="KW-0067">ATP-binding</keyword>
<feature type="compositionally biased region" description="Low complexity" evidence="9">
    <location>
        <begin position="189"/>
        <end position="202"/>
    </location>
</feature>
<dbReference type="NCBIfam" id="TIGR01498">
    <property type="entry name" value="folK"/>
    <property type="match status" value="1"/>
</dbReference>
<evidence type="ECO:0000313" key="12">
    <source>
        <dbReference type="Proteomes" id="UP000000657"/>
    </source>
</evidence>
<dbReference type="AlphaFoldDB" id="Q0RB57"/>
<proteinExistence type="predicted"/>
<dbReference type="GO" id="GO:0016301">
    <property type="term" value="F:kinase activity"/>
    <property type="evidence" value="ECO:0007669"/>
    <property type="project" value="UniProtKB-KW"/>
</dbReference>
<comment type="pathway">
    <text evidence="2">Cofactor biosynthesis; tetrahydrofolate biosynthesis; 2-amino-4-hydroxy-6-hydroxymethyl-7,8-dihydropteridine diphosphate from 7,8-dihydroneopterin triphosphate: step 4/4.</text>
</comment>
<dbReference type="Gene3D" id="3.30.70.560">
    <property type="entry name" value="7,8-Dihydro-6-hydroxymethylpterin-pyrophosphokinase HPPK"/>
    <property type="match status" value="1"/>
</dbReference>
<dbReference type="HOGENOM" id="CLU_097916_0_0_11"/>
<evidence type="ECO:0000256" key="4">
    <source>
        <dbReference type="ARBA" id="ARBA00022679"/>
    </source>
</evidence>
<sequence>MAADPMAADPMAEAAHAVLALGSNLGDRWALLRAAVRQLDELLGVRACSSVYETDPVGGPEQDDYLNAVVLTAPAPPRELLAAVRAVEERARRTRTLRWGPRTLDVDVIALGTLHSDDPEIIIPHPRAHLRAFVCVPWLDVDPEATLPDHGRVADLVARMASAGELAGLRRASGRLGPDPSGPDPSGPDPSGTARTSTSAGELGAGGASA</sequence>
<dbReference type="PANTHER" id="PTHR43071:SF1">
    <property type="entry name" value="2-AMINO-4-HYDROXY-6-HYDROXYMETHYLDIHYDROPTERIDINE PYROPHOSPHOKINASE"/>
    <property type="match status" value="1"/>
</dbReference>
<feature type="region of interest" description="Disordered" evidence="9">
    <location>
        <begin position="168"/>
        <end position="210"/>
    </location>
</feature>
<keyword evidence="4 11" id="KW-0808">Transferase</keyword>
<dbReference type="GO" id="GO:0005524">
    <property type="term" value="F:ATP binding"/>
    <property type="evidence" value="ECO:0007669"/>
    <property type="project" value="UniProtKB-KW"/>
</dbReference>
<keyword evidence="12" id="KW-1185">Reference proteome</keyword>
<protein>
    <recommendedName>
        <fullName evidence="3">2-amino-4-hydroxy-6-hydroxymethyldihydropteridine diphosphokinase</fullName>
        <ecNumber evidence="3">2.7.6.3</ecNumber>
    </recommendedName>
</protein>
<gene>
    <name evidence="11" type="primary">folK</name>
    <name evidence="11" type="ordered locus">FRAAL6708</name>
</gene>
<dbReference type="GO" id="GO:0046654">
    <property type="term" value="P:tetrahydrofolate biosynthetic process"/>
    <property type="evidence" value="ECO:0007669"/>
    <property type="project" value="UniProtKB-UniPathway"/>
</dbReference>
<evidence type="ECO:0000256" key="7">
    <source>
        <dbReference type="ARBA" id="ARBA00022840"/>
    </source>
</evidence>
<dbReference type="SUPFAM" id="SSF55083">
    <property type="entry name" value="6-hydroxymethyl-7,8-dihydropterin pyrophosphokinase, HPPK"/>
    <property type="match status" value="1"/>
</dbReference>
<evidence type="ECO:0000256" key="1">
    <source>
        <dbReference type="ARBA" id="ARBA00000198"/>
    </source>
</evidence>
<dbReference type="Pfam" id="PF01288">
    <property type="entry name" value="HPPK"/>
    <property type="match status" value="1"/>
</dbReference>
<dbReference type="GO" id="GO:0003848">
    <property type="term" value="F:2-amino-4-hydroxy-6-hydroxymethyldihydropteridine diphosphokinase activity"/>
    <property type="evidence" value="ECO:0007669"/>
    <property type="project" value="UniProtKB-EC"/>
</dbReference>
<evidence type="ECO:0000313" key="11">
    <source>
        <dbReference type="EMBL" id="CAJ65331.1"/>
    </source>
</evidence>
<dbReference type="CDD" id="cd00483">
    <property type="entry name" value="HPPK"/>
    <property type="match status" value="1"/>
</dbReference>
<dbReference type="UniPathway" id="UPA00077">
    <property type="reaction ID" value="UER00155"/>
</dbReference>
<dbReference type="EC" id="2.7.6.3" evidence="3"/>
<evidence type="ECO:0000256" key="8">
    <source>
        <dbReference type="ARBA" id="ARBA00022909"/>
    </source>
</evidence>
<evidence type="ECO:0000259" key="10">
    <source>
        <dbReference type="PROSITE" id="PS00794"/>
    </source>
</evidence>
<dbReference type="PROSITE" id="PS00794">
    <property type="entry name" value="HPPK"/>
    <property type="match status" value="1"/>
</dbReference>
<dbReference type="GO" id="GO:0046656">
    <property type="term" value="P:folic acid biosynthetic process"/>
    <property type="evidence" value="ECO:0007669"/>
    <property type="project" value="UniProtKB-KW"/>
</dbReference>